<protein>
    <recommendedName>
        <fullName evidence="5">ATPase AAA-type core domain-containing protein</fullName>
    </recommendedName>
</protein>
<proteinExistence type="predicted"/>
<name>A0A150S765_SORCE</name>
<accession>A0A150S765</accession>
<feature type="domain" description="ATPase AAA-type core" evidence="2">
    <location>
        <begin position="232"/>
        <end position="310"/>
    </location>
</feature>
<feature type="domain" description="Endonuclease GajA/Old nuclease/RecF-like AAA" evidence="1">
    <location>
        <begin position="1"/>
        <end position="44"/>
    </location>
</feature>
<dbReference type="Pfam" id="PF13175">
    <property type="entry name" value="AAA_15"/>
    <property type="match status" value="1"/>
</dbReference>
<dbReference type="AlphaFoldDB" id="A0A150S765"/>
<evidence type="ECO:0000313" key="3">
    <source>
        <dbReference type="EMBL" id="KYF88196.1"/>
    </source>
</evidence>
<dbReference type="InterPro" id="IPR014555">
    <property type="entry name" value="RecF-like"/>
</dbReference>
<dbReference type="Gene3D" id="3.40.50.300">
    <property type="entry name" value="P-loop containing nucleotide triphosphate hydrolases"/>
    <property type="match status" value="2"/>
</dbReference>
<comment type="caution">
    <text evidence="3">The sequence shown here is derived from an EMBL/GenBank/DDBJ whole genome shotgun (WGS) entry which is preliminary data.</text>
</comment>
<organism evidence="3 4">
    <name type="scientific">Sorangium cellulosum</name>
    <name type="common">Polyangium cellulosum</name>
    <dbReference type="NCBI Taxonomy" id="56"/>
    <lineage>
        <taxon>Bacteria</taxon>
        <taxon>Pseudomonadati</taxon>
        <taxon>Myxococcota</taxon>
        <taxon>Polyangia</taxon>
        <taxon>Polyangiales</taxon>
        <taxon>Polyangiaceae</taxon>
        <taxon>Sorangium</taxon>
    </lineage>
</organism>
<dbReference type="InterPro" id="IPR027417">
    <property type="entry name" value="P-loop_NTPase"/>
</dbReference>
<sequence length="362" mass="38928">MLTELSLHQYRAHTATRIPLQQLTVLVGPNAVGKSSVLEALYLLGRAIEAEASKEPVFTGARDLRWLVRRGATEPMRVQLKGRRQDAPIWRIWLDSQGAGVAFDADGPAALDEDGGAFLHDSVVGRTLRGAVTLRLDSRRLAEPSISEEEVPGLREDGYGLATVLSTMKLTSTGRFKELEDAACRIVPTLRGIGFKRTRIERQGARALTLEGQKVLVQEKEVAVADELVLDFVDATGLPAHAASEGTLIVLGILAALYGPASPRLLLLDDIERALHPRAQQELIKMLHAALAAAPDAQIVATSHSPYLVDALEPHEVVVLGRGAGGQVAARRLSENPKAKLLEVLTSGELWAAEGEGWVTGA</sequence>
<dbReference type="GO" id="GO:0016887">
    <property type="term" value="F:ATP hydrolysis activity"/>
    <property type="evidence" value="ECO:0007669"/>
    <property type="project" value="InterPro"/>
</dbReference>
<evidence type="ECO:0000313" key="4">
    <source>
        <dbReference type="Proteomes" id="UP000075635"/>
    </source>
</evidence>
<dbReference type="PANTHER" id="PTHR32182">
    <property type="entry name" value="DNA REPLICATION AND REPAIR PROTEIN RECF"/>
    <property type="match status" value="1"/>
</dbReference>
<dbReference type="GO" id="GO:0000731">
    <property type="term" value="P:DNA synthesis involved in DNA repair"/>
    <property type="evidence" value="ECO:0007669"/>
    <property type="project" value="TreeGrafter"/>
</dbReference>
<evidence type="ECO:0000259" key="1">
    <source>
        <dbReference type="Pfam" id="PF13175"/>
    </source>
</evidence>
<reference evidence="3 4" key="1">
    <citation type="submission" date="2014-02" db="EMBL/GenBank/DDBJ databases">
        <title>The small core and large imbalanced accessory genome model reveals a collaborative survival strategy of Sorangium cellulosum strains in nature.</title>
        <authorList>
            <person name="Han K."/>
            <person name="Peng R."/>
            <person name="Blom J."/>
            <person name="Li Y.-Z."/>
        </authorList>
    </citation>
    <scope>NUCLEOTIDE SEQUENCE [LARGE SCALE GENOMIC DNA]</scope>
    <source>
        <strain evidence="3 4">So0011-07</strain>
    </source>
</reference>
<dbReference type="EMBL" id="JEMB01001367">
    <property type="protein sequence ID" value="KYF88196.1"/>
    <property type="molecule type" value="Genomic_DNA"/>
</dbReference>
<dbReference type="Proteomes" id="UP000075635">
    <property type="component" value="Unassembled WGS sequence"/>
</dbReference>
<dbReference type="GO" id="GO:0006302">
    <property type="term" value="P:double-strand break repair"/>
    <property type="evidence" value="ECO:0007669"/>
    <property type="project" value="TreeGrafter"/>
</dbReference>
<dbReference type="PIRSF" id="PIRSF029347">
    <property type="entry name" value="RecF"/>
    <property type="match status" value="1"/>
</dbReference>
<evidence type="ECO:0000259" key="2">
    <source>
        <dbReference type="Pfam" id="PF13304"/>
    </source>
</evidence>
<gene>
    <name evidence="3" type="ORF">BE17_34045</name>
</gene>
<dbReference type="InterPro" id="IPR003959">
    <property type="entry name" value="ATPase_AAA_core"/>
</dbReference>
<dbReference type="InterPro" id="IPR041685">
    <property type="entry name" value="AAA_GajA/Old/RecF-like"/>
</dbReference>
<dbReference type="Pfam" id="PF13304">
    <property type="entry name" value="AAA_21"/>
    <property type="match status" value="1"/>
</dbReference>
<dbReference type="SUPFAM" id="SSF52540">
    <property type="entry name" value="P-loop containing nucleoside triphosphate hydrolases"/>
    <property type="match status" value="1"/>
</dbReference>
<dbReference type="GO" id="GO:0005524">
    <property type="term" value="F:ATP binding"/>
    <property type="evidence" value="ECO:0007669"/>
    <property type="project" value="InterPro"/>
</dbReference>
<dbReference type="PANTHER" id="PTHR32182:SF22">
    <property type="entry name" value="ATP-DEPENDENT ENDONUCLEASE, OLD FAMILY-RELATED"/>
    <property type="match status" value="1"/>
</dbReference>
<evidence type="ECO:0008006" key="5">
    <source>
        <dbReference type="Google" id="ProtNLM"/>
    </source>
</evidence>